<sequence>MGTTLMTGGTRGLGRHAAAHLLRTRPDDHLVLLVRGDGDIARQLTRETGNPNVTTVRCDLASLADIRRAAAEVRERLATRPPLTGFLANAGLQMTSTEATTADGFELTFGVNVLANHLLLNLLLDLFANPARIIVVGSGVHFGDGKNGLGVVPPPRWDGVTALAAPRPGGVRAGREAYATSKLGVVYLVHALKRRLPAGIDVYSYAPGFVPGTGLIRDAGVLSRAAVATVGQLLRATPIGAGPAKAGRTLARTLTGPRPGDSGEYVDRGVAMRSSEESYDRAREEELWAVADELCGLAATRRTA</sequence>
<accession>K0K2D1</accession>
<dbReference type="STRING" id="1179773.BN6_34050"/>
<dbReference type="eggNOG" id="COG1028">
    <property type="taxonomic scope" value="Bacteria"/>
</dbReference>
<dbReference type="InterPro" id="IPR036291">
    <property type="entry name" value="NAD(P)-bd_dom_sf"/>
</dbReference>
<evidence type="ECO:0000256" key="2">
    <source>
        <dbReference type="ARBA" id="ARBA00023002"/>
    </source>
</evidence>
<dbReference type="BioCyc" id="SESP1179773:BN6_RS16485-MONOMER"/>
<evidence type="ECO:0000313" key="5">
    <source>
        <dbReference type="Proteomes" id="UP000006281"/>
    </source>
</evidence>
<dbReference type="Gene3D" id="3.40.50.720">
    <property type="entry name" value="NAD(P)-binding Rossmann-like Domain"/>
    <property type="match status" value="1"/>
</dbReference>
<dbReference type="PANTHER" id="PTHR24320">
    <property type="entry name" value="RETINOL DEHYDROGENASE"/>
    <property type="match status" value="1"/>
</dbReference>
<evidence type="ECO:0000256" key="1">
    <source>
        <dbReference type="ARBA" id="ARBA00006484"/>
    </source>
</evidence>
<evidence type="ECO:0000259" key="3">
    <source>
        <dbReference type="SMART" id="SM00822"/>
    </source>
</evidence>
<dbReference type="RefSeq" id="WP_015100815.1">
    <property type="nucleotide sequence ID" value="NC_019673.1"/>
</dbReference>
<dbReference type="InterPro" id="IPR002347">
    <property type="entry name" value="SDR_fam"/>
</dbReference>
<dbReference type="KEGG" id="sesp:BN6_34050"/>
<dbReference type="PATRIC" id="fig|1179773.3.peg.3408"/>
<dbReference type="InterPro" id="IPR057326">
    <property type="entry name" value="KR_dom"/>
</dbReference>
<keyword evidence="5" id="KW-1185">Reference proteome</keyword>
<protein>
    <submittedName>
        <fullName evidence="4">Short-chain dehydrogenase/reductase</fullName>
    </submittedName>
</protein>
<dbReference type="EMBL" id="HE804045">
    <property type="protein sequence ID" value="CCH30703.1"/>
    <property type="molecule type" value="Genomic_DNA"/>
</dbReference>
<dbReference type="Pfam" id="PF00106">
    <property type="entry name" value="adh_short"/>
    <property type="match status" value="1"/>
</dbReference>
<gene>
    <name evidence="4" type="ordered locus">BN6_34050</name>
</gene>
<evidence type="ECO:0000313" key="4">
    <source>
        <dbReference type="EMBL" id="CCH30703.1"/>
    </source>
</evidence>
<comment type="similarity">
    <text evidence="1">Belongs to the short-chain dehydrogenases/reductases (SDR) family.</text>
</comment>
<dbReference type="GO" id="GO:0016491">
    <property type="term" value="F:oxidoreductase activity"/>
    <property type="evidence" value="ECO:0007669"/>
    <property type="project" value="UniProtKB-KW"/>
</dbReference>
<dbReference type="HOGENOM" id="CLU_010194_44_3_11"/>
<dbReference type="SMART" id="SM00822">
    <property type="entry name" value="PKS_KR"/>
    <property type="match status" value="1"/>
</dbReference>
<reference evidence="4 5" key="1">
    <citation type="journal article" date="2012" name="BMC Genomics">
        <title>Complete genome sequence of Saccharothrix espanaensis DSM 44229T and comparison to the other completely sequenced Pseudonocardiaceae.</title>
        <authorList>
            <person name="Strobel T."/>
            <person name="Al-Dilaimi A."/>
            <person name="Blom J."/>
            <person name="Gessner A."/>
            <person name="Kalinowski J."/>
            <person name="Luzhetska M."/>
            <person name="Puhler A."/>
            <person name="Szczepanowski R."/>
            <person name="Bechthold A."/>
            <person name="Ruckert C."/>
        </authorList>
    </citation>
    <scope>NUCLEOTIDE SEQUENCE [LARGE SCALE GENOMIC DNA]</scope>
    <source>
        <strain evidence="5">ATCC 51144 / DSM 44229 / JCM 9112 / NBRC 15066 / NRRL 15764</strain>
    </source>
</reference>
<dbReference type="PRINTS" id="PR00081">
    <property type="entry name" value="GDHRDH"/>
</dbReference>
<name>K0K2D1_SACES</name>
<dbReference type="SUPFAM" id="SSF51735">
    <property type="entry name" value="NAD(P)-binding Rossmann-fold domains"/>
    <property type="match status" value="1"/>
</dbReference>
<organism evidence="4 5">
    <name type="scientific">Saccharothrix espanaensis (strain ATCC 51144 / DSM 44229 / JCM 9112 / NBRC 15066 / NRRL 15764)</name>
    <dbReference type="NCBI Taxonomy" id="1179773"/>
    <lineage>
        <taxon>Bacteria</taxon>
        <taxon>Bacillati</taxon>
        <taxon>Actinomycetota</taxon>
        <taxon>Actinomycetes</taxon>
        <taxon>Pseudonocardiales</taxon>
        <taxon>Pseudonocardiaceae</taxon>
        <taxon>Saccharothrix</taxon>
    </lineage>
</organism>
<dbReference type="PANTHER" id="PTHR24320:SF148">
    <property type="entry name" value="NAD(P)-BINDING ROSSMANN-FOLD SUPERFAMILY PROTEIN"/>
    <property type="match status" value="1"/>
</dbReference>
<feature type="domain" description="Ketoreductase" evidence="3">
    <location>
        <begin position="2"/>
        <end position="160"/>
    </location>
</feature>
<dbReference type="Proteomes" id="UP000006281">
    <property type="component" value="Chromosome"/>
</dbReference>
<proteinExistence type="inferred from homology"/>
<dbReference type="AlphaFoldDB" id="K0K2D1"/>
<keyword evidence="2" id="KW-0560">Oxidoreductase</keyword>